<reference evidence="2" key="1">
    <citation type="journal article" date="2020" name="New Phytol.">
        <title>Comparative genomics reveals dynamic genome evolution in host specialist ectomycorrhizal fungi.</title>
        <authorList>
            <person name="Lofgren L.A."/>
            <person name="Nguyen N.H."/>
            <person name="Vilgalys R."/>
            <person name="Ruytinx J."/>
            <person name="Liao H.L."/>
            <person name="Branco S."/>
            <person name="Kuo A."/>
            <person name="LaButti K."/>
            <person name="Lipzen A."/>
            <person name="Andreopoulos W."/>
            <person name="Pangilinan J."/>
            <person name="Riley R."/>
            <person name="Hundley H."/>
            <person name="Na H."/>
            <person name="Barry K."/>
            <person name="Grigoriev I.V."/>
            <person name="Stajich J.E."/>
            <person name="Kennedy P.G."/>
        </authorList>
    </citation>
    <scope>NUCLEOTIDE SEQUENCE</scope>
    <source>
        <strain evidence="2">FC203</strain>
    </source>
</reference>
<protein>
    <submittedName>
        <fullName evidence="2">Uncharacterized protein</fullName>
    </submittedName>
</protein>
<dbReference type="RefSeq" id="XP_041223642.1">
    <property type="nucleotide sequence ID" value="XM_041362266.1"/>
</dbReference>
<evidence type="ECO:0000313" key="3">
    <source>
        <dbReference type="Proteomes" id="UP001195769"/>
    </source>
</evidence>
<keyword evidence="3" id="KW-1185">Reference proteome</keyword>
<proteinExistence type="predicted"/>
<gene>
    <name evidence="2" type="ORF">F5891DRAFT_1045809</name>
</gene>
<dbReference type="EMBL" id="JABBWK010000042">
    <property type="protein sequence ID" value="KAG1898066.1"/>
    <property type="molecule type" value="Genomic_DNA"/>
</dbReference>
<dbReference type="GeneID" id="64656564"/>
<dbReference type="AlphaFoldDB" id="A0AAD4E2I8"/>
<name>A0AAD4E2I8_9AGAM</name>
<evidence type="ECO:0000313" key="2">
    <source>
        <dbReference type="EMBL" id="KAG1898066.1"/>
    </source>
</evidence>
<accession>A0AAD4E2I8</accession>
<dbReference type="Proteomes" id="UP001195769">
    <property type="component" value="Unassembled WGS sequence"/>
</dbReference>
<organism evidence="2 3">
    <name type="scientific">Suillus fuscotomentosus</name>
    <dbReference type="NCBI Taxonomy" id="1912939"/>
    <lineage>
        <taxon>Eukaryota</taxon>
        <taxon>Fungi</taxon>
        <taxon>Dikarya</taxon>
        <taxon>Basidiomycota</taxon>
        <taxon>Agaricomycotina</taxon>
        <taxon>Agaricomycetes</taxon>
        <taxon>Agaricomycetidae</taxon>
        <taxon>Boletales</taxon>
        <taxon>Suillineae</taxon>
        <taxon>Suillaceae</taxon>
        <taxon>Suillus</taxon>
    </lineage>
</organism>
<evidence type="ECO:0000256" key="1">
    <source>
        <dbReference type="SAM" id="MobiDB-lite"/>
    </source>
</evidence>
<comment type="caution">
    <text evidence="2">The sequence shown here is derived from an EMBL/GenBank/DDBJ whole genome shotgun (WGS) entry which is preliminary data.</text>
</comment>
<sequence length="190" mass="20463">MHMGRLPGPEPACIPYPGYATYHPYGVPPHWMRGPAPPYTPVVPSTDAGAGVAHHTFQVGQNGHYPTVGDVSRATQIGQYLPPNAAAPPPAHTLYHQPFPSIPGGANPYAYAPPIPHQGIFNQHHGPELSMGSASSSLPQAPGRVVKVRKRRKVKQTKTSFSKIYNDALFVSFLYLIEVALSNLGTETRA</sequence>
<feature type="region of interest" description="Disordered" evidence="1">
    <location>
        <begin position="124"/>
        <end position="146"/>
    </location>
</feature>